<gene>
    <name evidence="2" type="ORF">J8273_3750</name>
</gene>
<organism evidence="2 3">
    <name type="scientific">Carpediemonas membranifera</name>
    <dbReference type="NCBI Taxonomy" id="201153"/>
    <lineage>
        <taxon>Eukaryota</taxon>
        <taxon>Metamonada</taxon>
        <taxon>Carpediemonas-like organisms</taxon>
        <taxon>Carpediemonas</taxon>
    </lineage>
</organism>
<comment type="caution">
    <text evidence="2">The sequence shown here is derived from an EMBL/GenBank/DDBJ whole genome shotgun (WGS) entry which is preliminary data.</text>
</comment>
<keyword evidence="1" id="KW-0812">Transmembrane</keyword>
<evidence type="ECO:0000313" key="2">
    <source>
        <dbReference type="EMBL" id="KAG9394774.1"/>
    </source>
</evidence>
<keyword evidence="3" id="KW-1185">Reference proteome</keyword>
<dbReference type="EMBL" id="JAHDYR010000013">
    <property type="protein sequence ID" value="KAG9394774.1"/>
    <property type="molecule type" value="Genomic_DNA"/>
</dbReference>
<proteinExistence type="predicted"/>
<keyword evidence="1" id="KW-1133">Transmembrane helix</keyword>
<keyword evidence="1" id="KW-0472">Membrane</keyword>
<reference evidence="2" key="1">
    <citation type="submission" date="2021-05" db="EMBL/GenBank/DDBJ databases">
        <title>A free-living protist that lacks canonical eukaryotic 1 DNA replication and segregation systems.</title>
        <authorList>
            <person name="Salas-Leiva D.E."/>
            <person name="Tromer E.C."/>
            <person name="Curtis B.A."/>
            <person name="Jerlstrom-Hultqvist J."/>
            <person name="Kolisko M."/>
            <person name="Yi Z."/>
            <person name="Salas-Leiva J.S."/>
            <person name="Gallot-Lavallee L."/>
            <person name="Kops G.J.P.L."/>
            <person name="Archibald J.M."/>
            <person name="Simpson A.G.B."/>
            <person name="Roger A.J."/>
        </authorList>
    </citation>
    <scope>NUCLEOTIDE SEQUENCE</scope>
    <source>
        <strain evidence="2">BICM</strain>
    </source>
</reference>
<evidence type="ECO:0000256" key="1">
    <source>
        <dbReference type="SAM" id="Phobius"/>
    </source>
</evidence>
<evidence type="ECO:0000313" key="3">
    <source>
        <dbReference type="Proteomes" id="UP000717585"/>
    </source>
</evidence>
<accession>A0A8J6B5M4</accession>
<feature type="transmembrane region" description="Helical" evidence="1">
    <location>
        <begin position="922"/>
        <end position="942"/>
    </location>
</feature>
<dbReference type="AlphaFoldDB" id="A0A8J6B5M4"/>
<name>A0A8J6B5M4_9EUKA</name>
<sequence length="947" mass="103581">MLAQVVLAAEGISEWLENATIAINATEITANLTNGSFESTDIDFASIVRTEAAYATSVLTRRLQGMHDLAARLSSEEIPTTLNSSAFEPSSTFGTVPGIPVPANTSRAQRLPFTTPQKPSLLDLIGDDELRNISLDDSGMYSVVSVTGLTGDRVRFPSTRALGEKVDPRLAPGYTAVLAAAKVTLIVNFRSVEDFEPIKRILSLVVRSISPLSQVKVLVVDENGVKGVIDTEYHTPAQVLETGFKLFNDLLPSTMTSSMHIEQAIIDHIWPESGPQTTYLISSGLEAGMVMVTRRRSLLTDLVCISITAENTQDRLNLERYTHRRGGAVHNVPVRSYPTDIGLRTALSPPLDHSAGGLRSYAIMPPRMTPNNALGPMSSALATDGCFTLSVPVERDGSLHGVITSFVCDCHVLAEGIVPGNQFNYLALGYRLGDRVLALSHPEIENIRFTAGFDAVLTEDIGTIERNSSITAQIVVTPSGVASEDALLVRPTVESVSEYERTNYVVKVPGSYHWTHAAFPELVVVLFLTDRSIYTRATPLSEIPEPLPIWSVAFANLGDFPEIINPFVMSSDGRVGSNESVALYSSYLGFNLTEDQFSAVSATSGFARQVSDYLSSYPDISSFNFTIDDRLLTLSYLTSQLTDHWRAMMASDRPPTFIGLTQSSIDAVSYLPGLDIGNTYSVHARSWHSRALALADTLVSSPTTMRSRDVNDLCTGVVAPLYMEDGDSWGTSYVFYSYAVFYDAIHQVIDEYVPTGHAMLIDSMGFLLLHDDFLDIPAAYIAAKYSVQSLLTERHPMIASALVSEGLFRYTDFITPLTLESCLTVEVDRSAMIHNSGWTMKLSYESDVIIHFSVAGPDQFLIVVEGDMSTTVAFPSPHECHCDHDAAIRSEVMDFESFKGKFANHSLFDHEYTRPSYFDTSVATVVAVGSVFVLTVFLVLSCTRMRG</sequence>
<dbReference type="Proteomes" id="UP000717585">
    <property type="component" value="Unassembled WGS sequence"/>
</dbReference>
<protein>
    <submittedName>
        <fullName evidence="2">Uncharacterized protein</fullName>
    </submittedName>
</protein>